<feature type="chain" id="PRO_5004566645" evidence="1">
    <location>
        <begin position="31"/>
        <end position="89"/>
    </location>
</feature>
<dbReference type="STRING" id="1346791.M529_00370"/>
<proteinExistence type="predicted"/>
<dbReference type="eggNOG" id="ENOG5032UYY">
    <property type="taxonomic scope" value="Bacteria"/>
</dbReference>
<sequence>MIKSTVGASFAATAALIAAGLAVSSAPAYAKKAEAKTVHCYGVNSCKGESDCKTAHNECKGQNSCKGEGFKALTQAQCSAAGGSLTEPK</sequence>
<evidence type="ECO:0000313" key="2">
    <source>
        <dbReference type="EMBL" id="EQB34103.1"/>
    </source>
</evidence>
<feature type="signal peptide" evidence="1">
    <location>
        <begin position="1"/>
        <end position="30"/>
    </location>
</feature>
<dbReference type="AlphaFoldDB" id="T0KL49"/>
<dbReference type="RefSeq" id="WP_021316137.1">
    <property type="nucleotide sequence ID" value="NZ_AUWY01000019.1"/>
</dbReference>
<dbReference type="PATRIC" id="fig|1346791.3.peg.62"/>
<name>T0KL49_9SPHN</name>
<reference evidence="2 3" key="1">
    <citation type="journal article" date="2013" name="Genome Announc.">
        <title>Draft Genome Sequence of Sphingobium ummariense Strain RL-3, a Hexachlorocyclohexane-Degrading Bacterium.</title>
        <authorList>
            <person name="Kohli P."/>
            <person name="Dua A."/>
            <person name="Sangwan N."/>
            <person name="Oldach P."/>
            <person name="Khurana J.P."/>
            <person name="Lal R."/>
        </authorList>
    </citation>
    <scope>NUCLEOTIDE SEQUENCE [LARGE SCALE GENOMIC DNA]</scope>
    <source>
        <strain evidence="2 3">RL-3</strain>
    </source>
</reference>
<evidence type="ECO:0000256" key="1">
    <source>
        <dbReference type="SAM" id="SignalP"/>
    </source>
</evidence>
<dbReference type="EMBL" id="AUWY01000019">
    <property type="protein sequence ID" value="EQB34103.1"/>
    <property type="molecule type" value="Genomic_DNA"/>
</dbReference>
<organism evidence="2 3">
    <name type="scientific">Sphingobium ummariense RL-3</name>
    <dbReference type="NCBI Taxonomy" id="1346791"/>
    <lineage>
        <taxon>Bacteria</taxon>
        <taxon>Pseudomonadati</taxon>
        <taxon>Pseudomonadota</taxon>
        <taxon>Alphaproteobacteria</taxon>
        <taxon>Sphingomonadales</taxon>
        <taxon>Sphingomonadaceae</taxon>
        <taxon>Sphingobium</taxon>
    </lineage>
</organism>
<accession>T0KL49</accession>
<keyword evidence="3" id="KW-1185">Reference proteome</keyword>
<keyword evidence="1" id="KW-0732">Signal</keyword>
<dbReference type="OrthoDB" id="5616300at2"/>
<gene>
    <name evidence="2" type="ORF">M529_00370</name>
</gene>
<evidence type="ECO:0000313" key="3">
    <source>
        <dbReference type="Proteomes" id="UP000015523"/>
    </source>
</evidence>
<comment type="caution">
    <text evidence="2">The sequence shown here is derived from an EMBL/GenBank/DDBJ whole genome shotgun (WGS) entry which is preliminary data.</text>
</comment>
<protein>
    <submittedName>
        <fullName evidence="2">Uncharacterized protein</fullName>
    </submittedName>
</protein>
<dbReference type="Proteomes" id="UP000015523">
    <property type="component" value="Unassembled WGS sequence"/>
</dbReference>